<dbReference type="SUPFAM" id="SSF56935">
    <property type="entry name" value="Porins"/>
    <property type="match status" value="1"/>
</dbReference>
<protein>
    <submittedName>
        <fullName evidence="2">Outer membrane beta-barrel protein</fullName>
    </submittedName>
</protein>
<dbReference type="AlphaFoldDB" id="A0A6N8L2N5"/>
<dbReference type="EMBL" id="WSQA01000005">
    <property type="protein sequence ID" value="MVZ62042.1"/>
    <property type="molecule type" value="Genomic_DNA"/>
</dbReference>
<feature type="domain" description="Outer membrane protein beta-barrel" evidence="1">
    <location>
        <begin position="433"/>
        <end position="787"/>
    </location>
</feature>
<dbReference type="OrthoDB" id="1086219at2"/>
<evidence type="ECO:0000313" key="2">
    <source>
        <dbReference type="EMBL" id="MVZ62042.1"/>
    </source>
</evidence>
<accession>A0A6N8L2N5</accession>
<dbReference type="Pfam" id="PF14905">
    <property type="entry name" value="OMP_b-brl_3"/>
    <property type="match status" value="1"/>
</dbReference>
<proteinExistence type="predicted"/>
<name>A0A6N8L2N5_9SPHI</name>
<comment type="caution">
    <text evidence="2">The sequence shown here is derived from an EMBL/GenBank/DDBJ whole genome shotgun (WGS) entry which is preliminary data.</text>
</comment>
<evidence type="ECO:0000259" key="1">
    <source>
        <dbReference type="Pfam" id="PF14905"/>
    </source>
</evidence>
<dbReference type="Gene3D" id="2.60.40.1120">
    <property type="entry name" value="Carboxypeptidase-like, regulatory domain"/>
    <property type="match status" value="1"/>
</dbReference>
<dbReference type="SUPFAM" id="SSF49464">
    <property type="entry name" value="Carboxypeptidase regulatory domain-like"/>
    <property type="match status" value="1"/>
</dbReference>
<dbReference type="InterPro" id="IPR008969">
    <property type="entry name" value="CarboxyPept-like_regulatory"/>
</dbReference>
<organism evidence="2 3">
    <name type="scientific">Sphingobacterium humi</name>
    <dbReference type="NCBI Taxonomy" id="1796905"/>
    <lineage>
        <taxon>Bacteria</taxon>
        <taxon>Pseudomonadati</taxon>
        <taxon>Bacteroidota</taxon>
        <taxon>Sphingobacteriia</taxon>
        <taxon>Sphingobacteriales</taxon>
        <taxon>Sphingobacteriaceae</taxon>
        <taxon>Sphingobacterium</taxon>
    </lineage>
</organism>
<dbReference type="InterPro" id="IPR041700">
    <property type="entry name" value="OMP_b-brl_3"/>
</dbReference>
<reference evidence="2 3" key="1">
    <citation type="submission" date="2019-12" db="EMBL/GenBank/DDBJ databases">
        <authorList>
            <person name="Dong K."/>
        </authorList>
    </citation>
    <scope>NUCLEOTIDE SEQUENCE [LARGE SCALE GENOMIC DNA]</scope>
    <source>
        <strain evidence="2 3">JCM 31225</strain>
    </source>
</reference>
<evidence type="ECO:0000313" key="3">
    <source>
        <dbReference type="Proteomes" id="UP000435036"/>
    </source>
</evidence>
<sequence length="899" mass="102403">MVFLCLTSLLRLSAQEQLRSIEGLVVDSVGMGLKGVSVRLSSAKDTLVVTTNNDGFYKINKIKGESFSITYSMLGYQIVKKGFPSNTFIRQIIAPKITLFPQANVIPEVRVMKYIPMQHKGDTIQFNMRAFSFPPRSLLEEALKSLPGFQVLRDGTTFYNGQMISSVQVDGRKFFGGDLLTATRNLPSEFVKQIEVINYYGDVSEEKGIKNNDPEKIINIILEDNKKKITFGQGTLGGGTRERYLGSVGINKFNDGQELSVVGSLNNTNTSLFAFGSPNGAGGRSTALGEFGDYADQSDGLNKLGSLGISFSDNWGKNVQISGGYNFQNKQNITEGNSLLTSSYSSYKIHKTEEFMTISDDNFHKLYFEINSKFKNNDVLKISPTVTYNRNGNSNNKYSILRNYKVRESGRYRDSSVNTNPTADVLMFYSKYFQKPGRKLVGEFRVNFQTLDKDERVTENYVIVDSSTINPSISRFEQEQIVDARNELNTIKSSVSYVEPFFKHSLLEVSYDVDITDIEAKRVVRKRPFEFIDSLGVDYAYQYKSFKTGLNYQYEPNNRFRVNLGFAVQPLSLEGKVKGDTLNYSYNNVNLIPTTNVRYKVNDELDLQLSYMGKNNQPNFLHISPVRDNSNSRNIIVGNPSLKAEFYNKVSTSLRKFVTSRAQYFETSLAYTFINNKIVSSKKSLSNETTVQETSYENTNGYYDVRWNYLFNTPVFSDAFQLDLSGDVEYYNNLSFVNGSRNTTKQLLFNQNLQFRYNWNEYFESVFNSNYFLNQATYQLPYKNQLSAHSFLLSLGGKGYLGSNFVMGAEMSQKFYKGYVSELSDINPSIINAYLEYTFLKNNLALIRLQCFDLLDQNKNVGVMTEYVGNDVFETRNNRLGRYLMLTLNVRLQSYPKKK</sequence>
<dbReference type="Proteomes" id="UP000435036">
    <property type="component" value="Unassembled WGS sequence"/>
</dbReference>
<gene>
    <name evidence="2" type="ORF">GQF63_08425</name>
</gene>
<keyword evidence="3" id="KW-1185">Reference proteome</keyword>